<proteinExistence type="predicted"/>
<protein>
    <submittedName>
        <fullName evidence="1">Uncharacterized protein</fullName>
    </submittedName>
</protein>
<name>A0ACC0WTR8_9STRA</name>
<comment type="caution">
    <text evidence="1">The sequence shown here is derived from an EMBL/GenBank/DDBJ whole genome shotgun (WGS) entry which is preliminary data.</text>
</comment>
<dbReference type="EMBL" id="CM047580">
    <property type="protein sequence ID" value="KAI9922007.1"/>
    <property type="molecule type" value="Genomic_DNA"/>
</dbReference>
<accession>A0ACC0WTR8</accession>
<gene>
    <name evidence="1" type="ORF">PsorP6_000505</name>
</gene>
<keyword evidence="2" id="KW-1185">Reference proteome</keyword>
<evidence type="ECO:0000313" key="1">
    <source>
        <dbReference type="EMBL" id="KAI9922007.1"/>
    </source>
</evidence>
<dbReference type="Proteomes" id="UP001163321">
    <property type="component" value="Chromosome 1"/>
</dbReference>
<organism evidence="1 2">
    <name type="scientific">Peronosclerospora sorghi</name>
    <dbReference type="NCBI Taxonomy" id="230839"/>
    <lineage>
        <taxon>Eukaryota</taxon>
        <taxon>Sar</taxon>
        <taxon>Stramenopiles</taxon>
        <taxon>Oomycota</taxon>
        <taxon>Peronosporomycetes</taxon>
        <taxon>Peronosporales</taxon>
        <taxon>Peronosporaceae</taxon>
        <taxon>Peronosclerospora</taxon>
    </lineage>
</organism>
<evidence type="ECO:0000313" key="2">
    <source>
        <dbReference type="Proteomes" id="UP001163321"/>
    </source>
</evidence>
<sequence length="343" mass="39379">MAYEYQVHDESSERVRRNNEWPVAKRIKCYWHWKDKLSLESTRDVCNGKLRDVNQLRQKTAAPTTSAKSFARISFDDALGRSHPILTGRNSMSAVFHKKTDFSTTRHSSFDCIPGHEVIETSVRFLVVTRTDSHCAFQLHVDTGKKQFEIQKRYSLFCDLRQQLLLSAKAALRRMELEGKLHERITATTLAQQLFALEFPRRKMKLFLHQGDEIKTAIQRQTQLQHFIESLLAVYRTAPKRQVRCCVNLQCRILKVIQSFLDIECSTEDEAHDWSPLNEGTTSCVTTLQETNTIDCLNVSPDGFGKSAMCLEELHTITEDTELFDSVETRDVSTFCSSATSNC</sequence>
<reference evidence="1 2" key="1">
    <citation type="journal article" date="2022" name="bioRxiv">
        <title>The genome of the oomycete Peronosclerospora sorghi, a cosmopolitan pathogen of maize and sorghum, is inflated with dispersed pseudogenes.</title>
        <authorList>
            <person name="Fletcher K."/>
            <person name="Martin F."/>
            <person name="Isakeit T."/>
            <person name="Cavanaugh K."/>
            <person name="Magill C."/>
            <person name="Michelmore R."/>
        </authorList>
    </citation>
    <scope>NUCLEOTIDE SEQUENCE [LARGE SCALE GENOMIC DNA]</scope>
    <source>
        <strain evidence="1">P6</strain>
    </source>
</reference>